<evidence type="ECO:0000259" key="6">
    <source>
        <dbReference type="PROSITE" id="PS50850"/>
    </source>
</evidence>
<reference evidence="7 8" key="1">
    <citation type="submission" date="2020-04" db="EMBL/GenBank/DDBJ databases">
        <authorList>
            <person name="Wallbank WR R."/>
            <person name="Pardo Diaz C."/>
            <person name="Kozak K."/>
            <person name="Martin S."/>
            <person name="Jiggins C."/>
            <person name="Moest M."/>
            <person name="Warren A I."/>
            <person name="Byers J.R.P. K."/>
            <person name="Montejo-Kovacevich G."/>
            <person name="Yen C E."/>
        </authorList>
    </citation>
    <scope>NUCLEOTIDE SEQUENCE [LARGE SCALE GENOMIC DNA]</scope>
</reference>
<dbReference type="PANTHER" id="PTHR24064">
    <property type="entry name" value="SOLUTE CARRIER FAMILY 22 MEMBER"/>
    <property type="match status" value="1"/>
</dbReference>
<evidence type="ECO:0000256" key="1">
    <source>
        <dbReference type="ARBA" id="ARBA00004141"/>
    </source>
</evidence>
<dbReference type="InterPro" id="IPR036259">
    <property type="entry name" value="MFS_trans_sf"/>
</dbReference>
<protein>
    <recommendedName>
        <fullName evidence="6">Major facilitator superfamily (MFS) profile domain-containing protein</fullName>
    </recommendedName>
</protein>
<comment type="subcellular location">
    <subcellularLocation>
        <location evidence="1">Membrane</location>
        <topology evidence="1">Multi-pass membrane protein</topology>
    </subcellularLocation>
</comment>
<dbReference type="OrthoDB" id="1906921at2759"/>
<feature type="transmembrane region" description="Helical" evidence="5">
    <location>
        <begin position="492"/>
        <end position="513"/>
    </location>
</feature>
<dbReference type="Proteomes" id="UP000494256">
    <property type="component" value="Unassembled WGS sequence"/>
</dbReference>
<feature type="transmembrane region" description="Helical" evidence="5">
    <location>
        <begin position="208"/>
        <end position="230"/>
    </location>
</feature>
<feature type="transmembrane region" description="Helical" evidence="5">
    <location>
        <begin position="266"/>
        <end position="284"/>
    </location>
</feature>
<evidence type="ECO:0000256" key="5">
    <source>
        <dbReference type="SAM" id="Phobius"/>
    </source>
</evidence>
<sequence length="559" mass="62739">MISNEEQKKSNDADVLEAVLHHVGDMGRYQKLLFLAMLPFGFFFAFIYFVQMFIAVTPSNHWCKIPELQHLDLEIRRNLSAPGATSGGNWESCKTFDVNWTKILETMEPPVEDTPMIPCPHGWDFELSDIPYHTVVSERGWVCQYDSYAPTAQAVFFAGAFVGGLFFGWLADNFGRIPALIGANLIGAVGGLATIYTTEVWDFILCRFLVGMSFDNAFMMMYILVLEYVGAKHRTWVANMSIALYFGGGCLSLPWIALWLNDWRKLLWFTSLPMLCVIFVPFFVPESARWMVSRGRVSQAVTVLRRFERVNGTKIPDDVMDEFIVSSNQIKQNRESFLVLFRNAAIRNSMLLMLLVYIACSIIFDGLVRLSNAFGLDFFITFTLTSATEIPSVSLLTILLDRWGRRNLTAVPMGLCGIMIVISLFVPKGIPQASLAIAARFCINMSYNAVIQWVTELLPTPVRASGSATLHMSGYIATVLSPFIVYSEITWSLLPLLILGITAIVGSGMSIMLPETKGLPMPQSLADSERIIRERSLCGKPVDVEDVEYEHENEKSFIT</sequence>
<dbReference type="InterPro" id="IPR005828">
    <property type="entry name" value="MFS_sugar_transport-like"/>
</dbReference>
<feature type="transmembrane region" description="Helical" evidence="5">
    <location>
        <begin position="242"/>
        <end position="260"/>
    </location>
</feature>
<feature type="transmembrane region" description="Helical" evidence="5">
    <location>
        <begin position="378"/>
        <end position="400"/>
    </location>
</feature>
<name>A0A8S0YP11_ARCPL</name>
<keyword evidence="3 5" id="KW-1133">Transmembrane helix</keyword>
<feature type="transmembrane region" description="Helical" evidence="5">
    <location>
        <begin position="351"/>
        <end position="372"/>
    </location>
</feature>
<proteinExistence type="predicted"/>
<keyword evidence="4 5" id="KW-0472">Membrane</keyword>
<feature type="transmembrane region" description="Helical" evidence="5">
    <location>
        <begin position="32"/>
        <end position="54"/>
    </location>
</feature>
<comment type="caution">
    <text evidence="7">The sequence shown here is derived from an EMBL/GenBank/DDBJ whole genome shotgun (WGS) entry which is preliminary data.</text>
</comment>
<dbReference type="GO" id="GO:0022857">
    <property type="term" value="F:transmembrane transporter activity"/>
    <property type="evidence" value="ECO:0007669"/>
    <property type="project" value="InterPro"/>
</dbReference>
<dbReference type="PROSITE" id="PS50850">
    <property type="entry name" value="MFS"/>
    <property type="match status" value="1"/>
</dbReference>
<dbReference type="EMBL" id="CADEBD010000042">
    <property type="protein sequence ID" value="CAB3221113.1"/>
    <property type="molecule type" value="Genomic_DNA"/>
</dbReference>
<evidence type="ECO:0000256" key="2">
    <source>
        <dbReference type="ARBA" id="ARBA00022692"/>
    </source>
</evidence>
<dbReference type="SUPFAM" id="SSF103473">
    <property type="entry name" value="MFS general substrate transporter"/>
    <property type="match status" value="1"/>
</dbReference>
<feature type="domain" description="Major facilitator superfamily (MFS) profile" evidence="6">
    <location>
        <begin position="34"/>
        <end position="518"/>
    </location>
</feature>
<evidence type="ECO:0000256" key="3">
    <source>
        <dbReference type="ARBA" id="ARBA00022989"/>
    </source>
</evidence>
<dbReference type="Gene3D" id="1.20.1250.20">
    <property type="entry name" value="MFS general substrate transporter like domains"/>
    <property type="match status" value="1"/>
</dbReference>
<dbReference type="GO" id="GO:0016020">
    <property type="term" value="C:membrane"/>
    <property type="evidence" value="ECO:0007669"/>
    <property type="project" value="UniProtKB-SubCell"/>
</dbReference>
<organism evidence="7 8">
    <name type="scientific">Arctia plantaginis</name>
    <name type="common">Wood tiger moth</name>
    <name type="synonym">Phalaena plantaginis</name>
    <dbReference type="NCBI Taxonomy" id="874455"/>
    <lineage>
        <taxon>Eukaryota</taxon>
        <taxon>Metazoa</taxon>
        <taxon>Ecdysozoa</taxon>
        <taxon>Arthropoda</taxon>
        <taxon>Hexapoda</taxon>
        <taxon>Insecta</taxon>
        <taxon>Pterygota</taxon>
        <taxon>Neoptera</taxon>
        <taxon>Endopterygota</taxon>
        <taxon>Lepidoptera</taxon>
        <taxon>Glossata</taxon>
        <taxon>Ditrysia</taxon>
        <taxon>Noctuoidea</taxon>
        <taxon>Erebidae</taxon>
        <taxon>Arctiinae</taxon>
        <taxon>Arctia</taxon>
    </lineage>
</organism>
<dbReference type="InterPro" id="IPR020846">
    <property type="entry name" value="MFS_dom"/>
</dbReference>
<feature type="transmembrane region" description="Helical" evidence="5">
    <location>
        <begin position="407"/>
        <end position="427"/>
    </location>
</feature>
<evidence type="ECO:0000256" key="4">
    <source>
        <dbReference type="ARBA" id="ARBA00023136"/>
    </source>
</evidence>
<feature type="transmembrane region" description="Helical" evidence="5">
    <location>
        <begin position="151"/>
        <end position="170"/>
    </location>
</feature>
<evidence type="ECO:0000313" key="7">
    <source>
        <dbReference type="EMBL" id="CAB3221113.1"/>
    </source>
</evidence>
<evidence type="ECO:0000313" key="8">
    <source>
        <dbReference type="Proteomes" id="UP000494256"/>
    </source>
</evidence>
<gene>
    <name evidence="7" type="ORF">APLA_LOCUS671</name>
</gene>
<dbReference type="AlphaFoldDB" id="A0A8S0YP11"/>
<keyword evidence="2 5" id="KW-0812">Transmembrane</keyword>
<feature type="transmembrane region" description="Helical" evidence="5">
    <location>
        <begin position="177"/>
        <end position="196"/>
    </location>
</feature>
<feature type="transmembrane region" description="Helical" evidence="5">
    <location>
        <begin position="466"/>
        <end position="486"/>
    </location>
</feature>
<dbReference type="Pfam" id="PF00083">
    <property type="entry name" value="Sugar_tr"/>
    <property type="match status" value="1"/>
</dbReference>
<accession>A0A8S0YP11</accession>